<keyword evidence="3" id="KW-0732">Signal</keyword>
<proteinExistence type="inferred from homology"/>
<keyword evidence="2" id="KW-0813">Transport</keyword>
<gene>
    <name evidence="5" type="ORF">JOF44_000618</name>
</gene>
<comment type="caution">
    <text evidence="5">The sequence shown here is derived from an EMBL/GenBank/DDBJ whole genome shotgun (WGS) entry which is preliminary data.</text>
</comment>
<dbReference type="SUPFAM" id="SSF53850">
    <property type="entry name" value="Periplasmic binding protein-like II"/>
    <property type="match status" value="1"/>
</dbReference>
<name>A0ABS4YGH0_9MICO</name>
<evidence type="ECO:0000313" key="5">
    <source>
        <dbReference type="EMBL" id="MBP2407715.1"/>
    </source>
</evidence>
<dbReference type="Gene3D" id="3.40.190.10">
    <property type="entry name" value="Periplasmic binding protein-like II"/>
    <property type="match status" value="2"/>
</dbReference>
<keyword evidence="6" id="KW-1185">Reference proteome</keyword>
<evidence type="ECO:0000256" key="4">
    <source>
        <dbReference type="SAM" id="MobiDB-lite"/>
    </source>
</evidence>
<evidence type="ECO:0000256" key="2">
    <source>
        <dbReference type="ARBA" id="ARBA00022448"/>
    </source>
</evidence>
<protein>
    <submittedName>
        <fullName evidence="5">Multiple sugar transport system substrate-binding protein</fullName>
    </submittedName>
</protein>
<dbReference type="EMBL" id="JAGIOC010000001">
    <property type="protein sequence ID" value="MBP2407715.1"/>
    <property type="molecule type" value="Genomic_DNA"/>
</dbReference>
<evidence type="ECO:0000313" key="6">
    <source>
        <dbReference type="Proteomes" id="UP000698222"/>
    </source>
</evidence>
<dbReference type="PANTHER" id="PTHR30061">
    <property type="entry name" value="MALTOSE-BINDING PERIPLASMIC PROTEIN"/>
    <property type="match status" value="1"/>
</dbReference>
<keyword evidence="5" id="KW-0762">Sugar transport</keyword>
<feature type="compositionally biased region" description="Pro residues" evidence="4">
    <location>
        <begin position="1"/>
        <end position="10"/>
    </location>
</feature>
<organism evidence="5 6">
    <name type="scientific">Brachybacterium fresconis</name>
    <dbReference type="NCBI Taxonomy" id="173363"/>
    <lineage>
        <taxon>Bacteria</taxon>
        <taxon>Bacillati</taxon>
        <taxon>Actinomycetota</taxon>
        <taxon>Actinomycetes</taxon>
        <taxon>Micrococcales</taxon>
        <taxon>Dermabacteraceae</taxon>
        <taxon>Brachybacterium</taxon>
    </lineage>
</organism>
<dbReference type="RefSeq" id="WP_209887291.1">
    <property type="nucleotide sequence ID" value="NZ_BAAAJV010000011.1"/>
</dbReference>
<evidence type="ECO:0000256" key="3">
    <source>
        <dbReference type="ARBA" id="ARBA00022729"/>
    </source>
</evidence>
<evidence type="ECO:0000256" key="1">
    <source>
        <dbReference type="ARBA" id="ARBA00008520"/>
    </source>
</evidence>
<dbReference type="InterPro" id="IPR006059">
    <property type="entry name" value="SBP"/>
</dbReference>
<accession>A0ABS4YGH0</accession>
<sequence>MAPTPRPSPPESDRSGLPRPTNHRSVSRRALGLGALAVPGLLSLAGCGPDVGNGGPNDIRIVDYYNTPADDVAINGTFSQCAEELGLTFSREKVPGDQLIAKVLQMGSSRTLPDLLMLDNPNVQQVAASGALAPLGQYGITTEGFTDPVADLGMYDGTLYGIAPTVNTIALFYDAAALEEAGVAPPTTWDELHDAAAALTTPTRYGLAFSAIASYEGTWQFLPFMWTNGGDETDLDGDGVIGASRFWSDLVREGLVSRSVVNWGQGDVIDQFKAGNVAMVVNGPWNIAGLEADTPDLDWDVVTIPVPEAGTDPVAPLGGEVWTVPITGDEEKQKKAAALLKAFVAPENQLYMAGERSTIPGDAAAAEQFAGEHPELSTFVDQVSTARSRTAQLGPDWPRTAKAIYTANQRVLVDDTDPAEAFDEAARTVDASRTAS</sequence>
<comment type="similarity">
    <text evidence="1">Belongs to the bacterial solute-binding protein 1 family.</text>
</comment>
<feature type="region of interest" description="Disordered" evidence="4">
    <location>
        <begin position="1"/>
        <end position="25"/>
    </location>
</feature>
<reference evidence="5 6" key="1">
    <citation type="submission" date="2021-03" db="EMBL/GenBank/DDBJ databases">
        <title>Sequencing the genomes of 1000 actinobacteria strains.</title>
        <authorList>
            <person name="Klenk H.-P."/>
        </authorList>
    </citation>
    <scope>NUCLEOTIDE SEQUENCE [LARGE SCALE GENOMIC DNA]</scope>
    <source>
        <strain evidence="5 6">DSM 14564</strain>
    </source>
</reference>
<dbReference type="PANTHER" id="PTHR30061:SF50">
    <property type="entry name" value="MALTOSE_MALTODEXTRIN-BINDING PERIPLASMIC PROTEIN"/>
    <property type="match status" value="1"/>
</dbReference>
<dbReference type="Proteomes" id="UP000698222">
    <property type="component" value="Unassembled WGS sequence"/>
</dbReference>
<dbReference type="Pfam" id="PF13416">
    <property type="entry name" value="SBP_bac_8"/>
    <property type="match status" value="1"/>
</dbReference>